<evidence type="ECO:0000256" key="1">
    <source>
        <dbReference type="SAM" id="Phobius"/>
    </source>
</evidence>
<keyword evidence="1" id="KW-0812">Transmembrane</keyword>
<keyword evidence="1" id="KW-0472">Membrane</keyword>
<keyword evidence="1" id="KW-1133">Transmembrane helix</keyword>
<accession>A0A1X7TP46</accession>
<organism evidence="2">
    <name type="scientific">Amphimedon queenslandica</name>
    <name type="common">Sponge</name>
    <dbReference type="NCBI Taxonomy" id="400682"/>
    <lineage>
        <taxon>Eukaryota</taxon>
        <taxon>Metazoa</taxon>
        <taxon>Porifera</taxon>
        <taxon>Demospongiae</taxon>
        <taxon>Heteroscleromorpha</taxon>
        <taxon>Haplosclerida</taxon>
        <taxon>Niphatidae</taxon>
        <taxon>Amphimedon</taxon>
    </lineage>
</organism>
<name>A0A1X7TP46_AMPQE</name>
<reference evidence="2" key="1">
    <citation type="submission" date="2017-05" db="UniProtKB">
        <authorList>
            <consortium name="EnsemblMetazoa"/>
        </authorList>
    </citation>
    <scope>IDENTIFICATION</scope>
</reference>
<protein>
    <submittedName>
        <fullName evidence="2">Uncharacterized protein</fullName>
    </submittedName>
</protein>
<feature type="transmembrane region" description="Helical" evidence="1">
    <location>
        <begin position="6"/>
        <end position="25"/>
    </location>
</feature>
<dbReference type="InParanoid" id="A0A1X7TP46"/>
<dbReference type="EnsemblMetazoa" id="Aqu2.1.16782_001">
    <property type="protein sequence ID" value="Aqu2.1.16782_001"/>
    <property type="gene ID" value="Aqu2.1.16782"/>
</dbReference>
<dbReference type="AlphaFoldDB" id="A0A1X7TP46"/>
<proteinExistence type="predicted"/>
<evidence type="ECO:0000313" key="2">
    <source>
        <dbReference type="EnsemblMetazoa" id="Aqu2.1.16782_001"/>
    </source>
</evidence>
<sequence length="29" mass="3412">FNVTNILIKIIIIIIIITNFTYKLITTDF</sequence>